<keyword evidence="9" id="KW-1185">Reference proteome</keyword>
<dbReference type="GO" id="GO:0043565">
    <property type="term" value="F:sequence-specific DNA binding"/>
    <property type="evidence" value="ECO:0007669"/>
    <property type="project" value="TreeGrafter"/>
</dbReference>
<dbReference type="GO" id="GO:0010628">
    <property type="term" value="P:positive regulation of gene expression"/>
    <property type="evidence" value="ECO:0007669"/>
    <property type="project" value="TreeGrafter"/>
</dbReference>
<dbReference type="Pfam" id="PF00126">
    <property type="entry name" value="HTH_1"/>
    <property type="match status" value="1"/>
</dbReference>
<dbReference type="Gene3D" id="3.40.190.290">
    <property type="match status" value="1"/>
</dbReference>
<dbReference type="InterPro" id="IPR036388">
    <property type="entry name" value="WH-like_DNA-bd_sf"/>
</dbReference>
<dbReference type="PANTHER" id="PTHR30427">
    <property type="entry name" value="TRANSCRIPTIONAL ACTIVATOR PROTEIN LYSR"/>
    <property type="match status" value="1"/>
</dbReference>
<keyword evidence="4" id="KW-0804">Transcription</keyword>
<name>A0A0N7I8E1_AZOBR</name>
<dbReference type="EMBL" id="CP032340">
    <property type="protein sequence ID" value="QCO11506.1"/>
    <property type="molecule type" value="Genomic_DNA"/>
</dbReference>
<keyword evidence="7" id="KW-0614">Plasmid</keyword>
<evidence type="ECO:0000256" key="2">
    <source>
        <dbReference type="ARBA" id="ARBA00023015"/>
    </source>
</evidence>
<dbReference type="GO" id="GO:0003700">
    <property type="term" value="F:DNA-binding transcription factor activity"/>
    <property type="evidence" value="ECO:0007669"/>
    <property type="project" value="InterPro"/>
</dbReference>
<dbReference type="SUPFAM" id="SSF46785">
    <property type="entry name" value="Winged helix' DNA-binding domain"/>
    <property type="match status" value="1"/>
</dbReference>
<dbReference type="AlphaFoldDB" id="A0A0N7I8E1"/>
<dbReference type="PRINTS" id="PR00039">
    <property type="entry name" value="HTHLYSR"/>
</dbReference>
<dbReference type="Pfam" id="PF03466">
    <property type="entry name" value="LysR_substrate"/>
    <property type="match status" value="1"/>
</dbReference>
<dbReference type="InterPro" id="IPR000847">
    <property type="entry name" value="LysR_HTH_N"/>
</dbReference>
<comment type="similarity">
    <text evidence="1">Belongs to the LysR transcriptional regulatory family.</text>
</comment>
<evidence type="ECO:0000256" key="3">
    <source>
        <dbReference type="ARBA" id="ARBA00023125"/>
    </source>
</evidence>
<dbReference type="Gene3D" id="1.10.10.10">
    <property type="entry name" value="Winged helix-like DNA-binding domain superfamily/Winged helix DNA-binding domain"/>
    <property type="match status" value="1"/>
</dbReference>
<keyword evidence="2" id="KW-0805">Transcription regulation</keyword>
<gene>
    <name evidence="7" type="ORF">D3868_21265</name>
    <name evidence="6" type="ORF">SIM66_08940</name>
</gene>
<reference evidence="7 8" key="1">
    <citation type="submission" date="2018-09" db="EMBL/GenBank/DDBJ databases">
        <title>Whole genome based analysis of evolution and adaptive divergence in Indian and Brazilian strains of Azospirillum brasilense.</title>
        <authorList>
            <person name="Singh C."/>
            <person name="Tripathi A.K."/>
        </authorList>
    </citation>
    <scope>NUCLEOTIDE SEQUENCE [LARGE SCALE GENOMIC DNA]</scope>
    <source>
        <strain evidence="7 8">MTCC4038</strain>
        <plasmid evidence="7 8">p1</plasmid>
    </source>
</reference>
<dbReference type="PANTHER" id="PTHR30427:SF1">
    <property type="entry name" value="TRANSCRIPTIONAL ACTIVATOR PROTEIN LYSR"/>
    <property type="match status" value="1"/>
</dbReference>
<accession>A0A0N7I8E1</accession>
<organism evidence="7 8">
    <name type="scientific">Azospirillum brasilense</name>
    <dbReference type="NCBI Taxonomy" id="192"/>
    <lineage>
        <taxon>Bacteria</taxon>
        <taxon>Pseudomonadati</taxon>
        <taxon>Pseudomonadota</taxon>
        <taxon>Alphaproteobacteria</taxon>
        <taxon>Rhodospirillales</taxon>
        <taxon>Azospirillaceae</taxon>
        <taxon>Azospirillum</taxon>
    </lineage>
</organism>
<dbReference type="InterPro" id="IPR036390">
    <property type="entry name" value="WH_DNA-bd_sf"/>
</dbReference>
<dbReference type="InterPro" id="IPR037424">
    <property type="entry name" value="NocR_PBP2"/>
</dbReference>
<keyword evidence="3" id="KW-0238">DNA-binding</keyword>
<dbReference type="Proteomes" id="UP001277471">
    <property type="component" value="Unassembled WGS sequence"/>
</dbReference>
<feature type="domain" description="HTH lysR-type" evidence="5">
    <location>
        <begin position="1"/>
        <end position="58"/>
    </location>
</feature>
<evidence type="ECO:0000313" key="8">
    <source>
        <dbReference type="Proteomes" id="UP000298774"/>
    </source>
</evidence>
<dbReference type="SUPFAM" id="SSF53850">
    <property type="entry name" value="Periplasmic binding protein-like II"/>
    <property type="match status" value="1"/>
</dbReference>
<protein>
    <submittedName>
        <fullName evidence="7">LysR family transcriptional regulator</fullName>
    </submittedName>
    <submittedName>
        <fullName evidence="6">LysR substrate-binding domain-containing protein</fullName>
    </submittedName>
</protein>
<dbReference type="EMBL" id="JAWXYC010000003">
    <property type="protein sequence ID" value="MDX5951318.1"/>
    <property type="molecule type" value="Genomic_DNA"/>
</dbReference>
<evidence type="ECO:0000313" key="7">
    <source>
        <dbReference type="EMBL" id="QCO11506.1"/>
    </source>
</evidence>
<reference evidence="6 9" key="2">
    <citation type="submission" date="2023-11" db="EMBL/GenBank/DDBJ databases">
        <title>MicrobeMod: A computational toolkit for identifying prokaryotic methylation and restriction-modification with nanopore sequencing.</title>
        <authorList>
            <person name="Crits-Christoph A."/>
            <person name="Kang S.C."/>
            <person name="Lee H."/>
            <person name="Ostrov N."/>
        </authorList>
    </citation>
    <scope>NUCLEOTIDE SEQUENCE [LARGE SCALE GENOMIC DNA]</scope>
    <source>
        <strain evidence="6 9">ATCC 29145</strain>
    </source>
</reference>
<dbReference type="GeneID" id="56453102"/>
<evidence type="ECO:0000313" key="6">
    <source>
        <dbReference type="EMBL" id="MDX5951318.1"/>
    </source>
</evidence>
<evidence type="ECO:0000259" key="5">
    <source>
        <dbReference type="PROSITE" id="PS50931"/>
    </source>
</evidence>
<dbReference type="RefSeq" id="WP_035676503.1">
    <property type="nucleotide sequence ID" value="NZ_CP012915.1"/>
</dbReference>
<sequence length="302" mass="33186">MNLSLFEAFRAIMQTGTVSGAAEILGRSQPAVSRMMDRLEYEIGLTLFVRRKGRVSPTAAAHHLLDEVERAFVSLSSLQDFARRLQEGDEGEVACSVMPALGIDFMPQVISRFHASHPRTRVTLNVRMSANVEDWAATQQVDFGLAETPFKRSGFRTELFSEAPYVAAVPAGHPLADRDDIRARDLAEFPLLSWSPFAAVNRMLEEVMQSAGVRPQPICTTTFSSSICGMVRRGLGVGIVDPFTAAAQKGNGLRVLPFVPDIPCRVALLLPDTRRPSPLASALIDYAKEERDLLLRGLFDEA</sequence>
<dbReference type="KEGG" id="abf:AMK58_16150"/>
<evidence type="ECO:0000256" key="1">
    <source>
        <dbReference type="ARBA" id="ARBA00009437"/>
    </source>
</evidence>
<geneLocation type="plasmid" evidence="7 8">
    <name>p1</name>
</geneLocation>
<evidence type="ECO:0000256" key="4">
    <source>
        <dbReference type="ARBA" id="ARBA00023163"/>
    </source>
</evidence>
<dbReference type="PROSITE" id="PS50931">
    <property type="entry name" value="HTH_LYSR"/>
    <property type="match status" value="1"/>
</dbReference>
<proteinExistence type="inferred from homology"/>
<dbReference type="InterPro" id="IPR005119">
    <property type="entry name" value="LysR_subst-bd"/>
</dbReference>
<dbReference type="CDD" id="cd08415">
    <property type="entry name" value="PBP2_LysR_opines_like"/>
    <property type="match status" value="1"/>
</dbReference>
<dbReference type="Proteomes" id="UP000298774">
    <property type="component" value="Plasmid p1"/>
</dbReference>
<evidence type="ECO:0000313" key="9">
    <source>
        <dbReference type="Proteomes" id="UP001277471"/>
    </source>
</evidence>